<organism evidence="2 3">
    <name type="scientific">Aphis craccivora</name>
    <name type="common">Cowpea aphid</name>
    <dbReference type="NCBI Taxonomy" id="307492"/>
    <lineage>
        <taxon>Eukaryota</taxon>
        <taxon>Metazoa</taxon>
        <taxon>Ecdysozoa</taxon>
        <taxon>Arthropoda</taxon>
        <taxon>Hexapoda</taxon>
        <taxon>Insecta</taxon>
        <taxon>Pterygota</taxon>
        <taxon>Neoptera</taxon>
        <taxon>Paraneoptera</taxon>
        <taxon>Hemiptera</taxon>
        <taxon>Sternorrhyncha</taxon>
        <taxon>Aphidomorpha</taxon>
        <taxon>Aphidoidea</taxon>
        <taxon>Aphididae</taxon>
        <taxon>Aphidini</taxon>
        <taxon>Aphis</taxon>
        <taxon>Aphis</taxon>
    </lineage>
</organism>
<dbReference type="OrthoDB" id="8192384at2759"/>
<dbReference type="Pfam" id="PF21787">
    <property type="entry name" value="TNP-like_RNaseH_N"/>
    <property type="match status" value="1"/>
</dbReference>
<accession>A0A6G0Z7W9</accession>
<protein>
    <submittedName>
        <fullName evidence="2">Transposable element P transposase</fullName>
    </submittedName>
</protein>
<comment type="caution">
    <text evidence="2">The sequence shown here is derived from an EMBL/GenBank/DDBJ whole genome shotgun (WGS) entry which is preliminary data.</text>
</comment>
<proteinExistence type="predicted"/>
<dbReference type="EMBL" id="VUJU01001140">
    <property type="protein sequence ID" value="KAF0766646.1"/>
    <property type="molecule type" value="Genomic_DNA"/>
</dbReference>
<dbReference type="Proteomes" id="UP000478052">
    <property type="component" value="Unassembled WGS sequence"/>
</dbReference>
<dbReference type="AlphaFoldDB" id="A0A6G0Z7W9"/>
<feature type="domain" description="Transposable element P transposase-like RNase H" evidence="1">
    <location>
        <begin position="1"/>
        <end position="24"/>
    </location>
</feature>
<reference evidence="2 3" key="1">
    <citation type="submission" date="2019-08" db="EMBL/GenBank/DDBJ databases">
        <title>Whole genome of Aphis craccivora.</title>
        <authorList>
            <person name="Voronova N.V."/>
            <person name="Shulinski R.S."/>
            <person name="Bandarenka Y.V."/>
            <person name="Zhorov D.G."/>
            <person name="Warner D."/>
        </authorList>
    </citation>
    <scope>NUCLEOTIDE SEQUENCE [LARGE SCALE GENOMIC DNA]</scope>
    <source>
        <strain evidence="2">180601</strain>
        <tissue evidence="2">Whole Body</tissue>
    </source>
</reference>
<evidence type="ECO:0000313" key="3">
    <source>
        <dbReference type="Proteomes" id="UP000478052"/>
    </source>
</evidence>
<name>A0A6G0Z7W9_APHCR</name>
<dbReference type="InterPro" id="IPR048365">
    <property type="entry name" value="TNP-like_RNaseH_N"/>
</dbReference>
<gene>
    <name evidence="2" type="ORF">FWK35_00016570</name>
</gene>
<keyword evidence="3" id="KW-1185">Reference proteome</keyword>
<evidence type="ECO:0000313" key="2">
    <source>
        <dbReference type="EMBL" id="KAF0766646.1"/>
    </source>
</evidence>
<evidence type="ECO:0000259" key="1">
    <source>
        <dbReference type="Pfam" id="PF21787"/>
    </source>
</evidence>
<sequence>MLRGIKKKWKQPIAYYFFNGTTKSNYLVMYIRSGNFIFVNNRFPNNCYCL</sequence>